<protein>
    <submittedName>
        <fullName evidence="1">Uncharacterized protein</fullName>
    </submittedName>
</protein>
<keyword evidence="2" id="KW-1185">Reference proteome</keyword>
<evidence type="ECO:0000313" key="1">
    <source>
        <dbReference type="EMBL" id="SET66214.1"/>
    </source>
</evidence>
<reference evidence="1 2" key="1">
    <citation type="submission" date="2016-10" db="EMBL/GenBank/DDBJ databases">
        <authorList>
            <person name="de Groot N.N."/>
        </authorList>
    </citation>
    <scope>NUCLEOTIDE SEQUENCE [LARGE SCALE GENOMIC DNA]</scope>
    <source>
        <strain evidence="1 2">CGMCC 4.5598</strain>
    </source>
</reference>
<dbReference type="STRING" id="568860.SAMN05421811_103765"/>
<evidence type="ECO:0000313" key="2">
    <source>
        <dbReference type="Proteomes" id="UP000199361"/>
    </source>
</evidence>
<gene>
    <name evidence="1" type="ORF">SAMN05421811_103765</name>
</gene>
<dbReference type="RefSeq" id="WP_091080500.1">
    <property type="nucleotide sequence ID" value="NZ_FOHX01000003.1"/>
</dbReference>
<dbReference type="EMBL" id="FOHX01000003">
    <property type="protein sequence ID" value="SET66214.1"/>
    <property type="molecule type" value="Genomic_DNA"/>
</dbReference>
<proteinExistence type="predicted"/>
<sequence>MDIDHKSMEAAGKAIHDDGGEFARAIIQDRSNVETLRVYLGEDEAALIFRRGKDGHPGYDAAQKDLDTALDNLSKSYEAIGAAVTAMSKNVKAADWANMVDKNAFVHGLVEFGKQQPKDIPVPTTPVELA</sequence>
<accession>A0A1I0G8E1</accession>
<dbReference type="AlphaFoldDB" id="A0A1I0G8E1"/>
<name>A0A1I0G8E1_9ACTN</name>
<dbReference type="Proteomes" id="UP000199361">
    <property type="component" value="Unassembled WGS sequence"/>
</dbReference>
<dbReference type="OrthoDB" id="3533503at2"/>
<organism evidence="1 2">
    <name type="scientific">Nonomuraea wenchangensis</name>
    <dbReference type="NCBI Taxonomy" id="568860"/>
    <lineage>
        <taxon>Bacteria</taxon>
        <taxon>Bacillati</taxon>
        <taxon>Actinomycetota</taxon>
        <taxon>Actinomycetes</taxon>
        <taxon>Streptosporangiales</taxon>
        <taxon>Streptosporangiaceae</taxon>
        <taxon>Nonomuraea</taxon>
    </lineage>
</organism>